<sequence length="432" mass="47206">MRTFPPLIALGAITFFILATPVYAQNSLRLQQVIQSTLQNNPQLAGYEFQLKALRGEQQTAALKPGLHLSAQFENIAGSGSFKAADAAELTLSLSSIIELGGKSDARLGVVTARQQQLASTQRVLTLDVLTQATQQFITLAATQEELKLLQQRLNAAQENTKSLSKQWDAGRTPEADVLRAKASVVRATIELEKKRQQMDSERVKLSAFWMKPQITFAQPKFTEVEANLFLLPQSAPLDTLLAKLESNPDLAVLSDQIQLRTAELRQAQTERSANLTWNAGVRRLQISDDSALVVGMSMPLGSASRATGALTTARANQAGAELEHDATRTKLQAHLIHLHGAYEQALAEVNSLRADAIPLLSQAMRTTQNGFNQGRYSYLELNLAQRELLEMQLELINAAARAHLLASEIERITGTALNATPSSNLDARTQP</sequence>
<dbReference type="PANTHER" id="PTHR30203:SF24">
    <property type="entry name" value="BLR4935 PROTEIN"/>
    <property type="match status" value="1"/>
</dbReference>
<dbReference type="EMBL" id="BMYZ01000001">
    <property type="protein sequence ID" value="GGY63732.1"/>
    <property type="molecule type" value="Genomic_DNA"/>
</dbReference>
<dbReference type="Pfam" id="PF02321">
    <property type="entry name" value="OEP"/>
    <property type="match status" value="1"/>
</dbReference>
<dbReference type="Proteomes" id="UP000619761">
    <property type="component" value="Unassembled WGS sequence"/>
</dbReference>
<proteinExistence type="inferred from homology"/>
<comment type="caution">
    <text evidence="3">The sequence shown here is derived from an EMBL/GenBank/DDBJ whole genome shotgun (WGS) entry which is preliminary data.</text>
</comment>
<dbReference type="InterPro" id="IPR010131">
    <property type="entry name" value="MdtP/NodT-like"/>
</dbReference>
<accession>A0ABQ3AQT9</accession>
<dbReference type="Gene3D" id="1.20.1600.10">
    <property type="entry name" value="Outer membrane efflux proteins (OEP)"/>
    <property type="match status" value="1"/>
</dbReference>
<keyword evidence="4" id="KW-1185">Reference proteome</keyword>
<evidence type="ECO:0000256" key="2">
    <source>
        <dbReference type="SAM" id="Coils"/>
    </source>
</evidence>
<dbReference type="InterPro" id="IPR003423">
    <property type="entry name" value="OMP_efflux"/>
</dbReference>
<keyword evidence="2" id="KW-0175">Coiled coil</keyword>
<evidence type="ECO:0000313" key="3">
    <source>
        <dbReference type="EMBL" id="GGY63732.1"/>
    </source>
</evidence>
<feature type="coiled-coil region" evidence="2">
    <location>
        <begin position="140"/>
        <end position="167"/>
    </location>
</feature>
<reference evidence="4" key="1">
    <citation type="journal article" date="2019" name="Int. J. Syst. Evol. Microbiol.">
        <title>The Global Catalogue of Microorganisms (GCM) 10K type strain sequencing project: providing services to taxonomists for standard genome sequencing and annotation.</title>
        <authorList>
            <consortium name="The Broad Institute Genomics Platform"/>
            <consortium name="The Broad Institute Genome Sequencing Center for Infectious Disease"/>
            <person name="Wu L."/>
            <person name="Ma J."/>
        </authorList>
    </citation>
    <scope>NUCLEOTIDE SEQUENCE [LARGE SCALE GENOMIC DNA]</scope>
    <source>
        <strain evidence="4">KCTC 32239</strain>
    </source>
</reference>
<dbReference type="PANTHER" id="PTHR30203">
    <property type="entry name" value="OUTER MEMBRANE CATION EFFLUX PROTEIN"/>
    <property type="match status" value="1"/>
</dbReference>
<protein>
    <submittedName>
        <fullName evidence="3">Metal transporter</fullName>
    </submittedName>
</protein>
<dbReference type="SUPFAM" id="SSF56954">
    <property type="entry name" value="Outer membrane efflux proteins (OEP)"/>
    <property type="match status" value="1"/>
</dbReference>
<evidence type="ECO:0000313" key="4">
    <source>
        <dbReference type="Proteomes" id="UP000619761"/>
    </source>
</evidence>
<name>A0ABQ3AQT9_9GAMM</name>
<dbReference type="RefSeq" id="WP_189415656.1">
    <property type="nucleotide sequence ID" value="NZ_BMYZ01000001.1"/>
</dbReference>
<evidence type="ECO:0000256" key="1">
    <source>
        <dbReference type="ARBA" id="ARBA00007613"/>
    </source>
</evidence>
<gene>
    <name evidence="3" type="ORF">GCM10011613_04300</name>
</gene>
<organism evidence="3 4">
    <name type="scientific">Cellvibrio zantedeschiae</name>
    <dbReference type="NCBI Taxonomy" id="1237077"/>
    <lineage>
        <taxon>Bacteria</taxon>
        <taxon>Pseudomonadati</taxon>
        <taxon>Pseudomonadota</taxon>
        <taxon>Gammaproteobacteria</taxon>
        <taxon>Cellvibrionales</taxon>
        <taxon>Cellvibrionaceae</taxon>
        <taxon>Cellvibrio</taxon>
    </lineage>
</organism>
<comment type="similarity">
    <text evidence="1">Belongs to the outer membrane factor (OMF) (TC 1.B.17) family.</text>
</comment>